<reference evidence="1" key="1">
    <citation type="submission" date="2020-04" db="EMBL/GenBank/DDBJ databases">
        <authorList>
            <person name="Chiriac C."/>
            <person name="Salcher M."/>
            <person name="Ghai R."/>
            <person name="Kavagutti S V."/>
        </authorList>
    </citation>
    <scope>NUCLEOTIDE SEQUENCE</scope>
</reference>
<protein>
    <submittedName>
        <fullName evidence="1">Uncharacterized protein</fullName>
    </submittedName>
</protein>
<organism evidence="1">
    <name type="scientific">uncultured Caudovirales phage</name>
    <dbReference type="NCBI Taxonomy" id="2100421"/>
    <lineage>
        <taxon>Viruses</taxon>
        <taxon>Duplodnaviria</taxon>
        <taxon>Heunggongvirae</taxon>
        <taxon>Uroviricota</taxon>
        <taxon>Caudoviricetes</taxon>
        <taxon>Peduoviridae</taxon>
        <taxon>Maltschvirus</taxon>
        <taxon>Maltschvirus maltsch</taxon>
    </lineage>
</organism>
<accession>A0A6J5MDS0</accession>
<sequence length="77" mass="8772">MTPGFSWALLVVLTLDAQFPPPPTWHATRAECEQHAAMRVYHYELTGRPVSHVSCERVRMPQAVRGQTFTPRMEPVP</sequence>
<gene>
    <name evidence="1" type="ORF">UFOVP421_10</name>
</gene>
<evidence type="ECO:0000313" key="1">
    <source>
        <dbReference type="EMBL" id="CAB4141889.1"/>
    </source>
</evidence>
<proteinExistence type="predicted"/>
<dbReference type="EMBL" id="LR796402">
    <property type="protein sequence ID" value="CAB4141889.1"/>
    <property type="molecule type" value="Genomic_DNA"/>
</dbReference>
<name>A0A6J5MDS0_9CAUD</name>